<gene>
    <name evidence="1" type="ORF">Vadar_008245</name>
</gene>
<organism evidence="1 2">
    <name type="scientific">Vaccinium darrowii</name>
    <dbReference type="NCBI Taxonomy" id="229202"/>
    <lineage>
        <taxon>Eukaryota</taxon>
        <taxon>Viridiplantae</taxon>
        <taxon>Streptophyta</taxon>
        <taxon>Embryophyta</taxon>
        <taxon>Tracheophyta</taxon>
        <taxon>Spermatophyta</taxon>
        <taxon>Magnoliopsida</taxon>
        <taxon>eudicotyledons</taxon>
        <taxon>Gunneridae</taxon>
        <taxon>Pentapetalae</taxon>
        <taxon>asterids</taxon>
        <taxon>Ericales</taxon>
        <taxon>Ericaceae</taxon>
        <taxon>Vaccinioideae</taxon>
        <taxon>Vaccinieae</taxon>
        <taxon>Vaccinium</taxon>
    </lineage>
</organism>
<evidence type="ECO:0000313" key="1">
    <source>
        <dbReference type="EMBL" id="KAH7842702.1"/>
    </source>
</evidence>
<name>A0ACB7XP34_9ERIC</name>
<comment type="caution">
    <text evidence="1">The sequence shown here is derived from an EMBL/GenBank/DDBJ whole genome shotgun (WGS) entry which is preliminary data.</text>
</comment>
<protein>
    <submittedName>
        <fullName evidence="1">Uncharacterized protein</fullName>
    </submittedName>
</protein>
<reference evidence="1 2" key="1">
    <citation type="journal article" date="2021" name="Hortic Res">
        <title>High-quality reference genome and annotation aids understanding of berry development for evergreen blueberry (Vaccinium darrowii).</title>
        <authorList>
            <person name="Yu J."/>
            <person name="Hulse-Kemp A.M."/>
            <person name="Babiker E."/>
            <person name="Staton M."/>
        </authorList>
    </citation>
    <scope>NUCLEOTIDE SEQUENCE [LARGE SCALE GENOMIC DNA]</scope>
    <source>
        <strain evidence="2">cv. NJ 8807/NJ 8810</strain>
        <tissue evidence="1">Young leaf</tissue>
    </source>
</reference>
<sequence>MAATSTGDVQEVIKPVYASKSELKAFDDSKVGVKGIVDAGIVRIPQIFVSNPNDHHENTGSDKSKIITIPIIDFEGLDEGTNLRNEVVEKVRVACEGLGFFQLLNHGIPVSVMEEALDGIRRFHEQDTEAKKRYYSRDNTKSCIFNSNFDLYQKQTVNWRDSLYCFMAPNYPDPEKLPVICRDILINYTDHMRRLGLTLFKILSEALGLQPNHLIEMHCAEGLMLIGNYYPACPEPELTYGINSHTDSGFLTVLLQDQIGGLQVLHKNDWIDVPHLPGALILITNDKFKSVYHRVLANEVRARVSLGCFFRTHFQEGIESRLYGPIKELVSEENPPIYKETTVKEYVAYRYEKGLDGDPTLTHFKL</sequence>
<proteinExistence type="predicted"/>
<evidence type="ECO:0000313" key="2">
    <source>
        <dbReference type="Proteomes" id="UP000828048"/>
    </source>
</evidence>
<keyword evidence="2" id="KW-1185">Reference proteome</keyword>
<accession>A0ACB7XP34</accession>
<dbReference type="Proteomes" id="UP000828048">
    <property type="component" value="Chromosome 1"/>
</dbReference>
<dbReference type="EMBL" id="CM037151">
    <property type="protein sequence ID" value="KAH7842702.1"/>
    <property type="molecule type" value="Genomic_DNA"/>
</dbReference>